<dbReference type="Gene3D" id="3.40.50.300">
    <property type="entry name" value="P-loop containing nucleotide triphosphate hydrolases"/>
    <property type="match status" value="1"/>
</dbReference>
<feature type="domain" description="ABC transporter" evidence="8">
    <location>
        <begin position="336"/>
        <end position="572"/>
    </location>
</feature>
<gene>
    <name evidence="11" type="ORF">EYF88_06320</name>
    <name evidence="10" type="ORF">SAMN06265378_103173</name>
</gene>
<evidence type="ECO:0000313" key="11">
    <source>
        <dbReference type="EMBL" id="TBN51408.1"/>
    </source>
</evidence>
<dbReference type="InterPro" id="IPR003593">
    <property type="entry name" value="AAA+_ATPase"/>
</dbReference>
<sequence length="583" mass="62345">MSRPPAFHDGSKELRKARAAGLPLLVAVGLFSAVVNLLMLTGPLFMLQVYDRVLASRSVETLTALFVLVVFLFLLMGFVDFIRSRVMQRIAARFQDRMEGRVFTAALREGAISGDESAMAASGMRDLDSVQRLIGSPVLLAVFDLPWAPLFLAAVYIFHPLLGAVATVGGAILVISILANRILTKAPLQQSSAASAQAQRMADLYRDEGEVIGALGMRSATYARWRQARAEAQEQSVRGADLQSGFTVFSKSFRLFLQSAMLAAGAWLVLQQALTPGAMIASSIMMGRALAPVEQLVGGWPMVQASQDAWDRLARLLSRQPAQQTHTPLPRPEATVEVRNLSVAPPGQNVATVRGLTFGVAPGQALGIIGPSGAGKSTLAKALIGSWPVGAGSIRLGGATLDQYDPDVLGNMIGYLPQQVTLFDGTIAENIARLSPEMDPARVVRAAQAAAAHQMILDLPQGYDTRISQAAGRLSGGQIQRIGLARALYPDPVMLVLDEPNSNLDNEGSQALNAAIRRVKAQNGCVIIMAHRPAAINECDLLLVMEQGMRRAFGPRDKVLQDMVQNSAQIIKSQETGRTGGVS</sequence>
<dbReference type="OrthoDB" id="9808328at2"/>
<dbReference type="EMBL" id="SIRL01000003">
    <property type="protein sequence ID" value="TBN51408.1"/>
    <property type="molecule type" value="Genomic_DNA"/>
</dbReference>
<dbReference type="GO" id="GO:0030253">
    <property type="term" value="P:protein secretion by the type I secretion system"/>
    <property type="evidence" value="ECO:0007669"/>
    <property type="project" value="InterPro"/>
</dbReference>
<dbReference type="PANTHER" id="PTHR43394:SF1">
    <property type="entry name" value="ATP-BINDING CASSETTE SUB-FAMILY B MEMBER 10, MITOCHONDRIAL"/>
    <property type="match status" value="1"/>
</dbReference>
<keyword evidence="3" id="KW-0547">Nucleotide-binding</keyword>
<dbReference type="Proteomes" id="UP000292859">
    <property type="component" value="Unassembled WGS sequence"/>
</dbReference>
<dbReference type="GO" id="GO:0030256">
    <property type="term" value="C:type I protein secretion system complex"/>
    <property type="evidence" value="ECO:0007669"/>
    <property type="project" value="InterPro"/>
</dbReference>
<evidence type="ECO:0000256" key="6">
    <source>
        <dbReference type="ARBA" id="ARBA00023136"/>
    </source>
</evidence>
<dbReference type="Pfam" id="PF00005">
    <property type="entry name" value="ABC_tran"/>
    <property type="match status" value="1"/>
</dbReference>
<dbReference type="PROSITE" id="PS50893">
    <property type="entry name" value="ABC_TRANSPORTER_2"/>
    <property type="match status" value="1"/>
</dbReference>
<dbReference type="GO" id="GO:0016887">
    <property type="term" value="F:ATP hydrolysis activity"/>
    <property type="evidence" value="ECO:0007669"/>
    <property type="project" value="InterPro"/>
</dbReference>
<evidence type="ECO:0000256" key="3">
    <source>
        <dbReference type="ARBA" id="ARBA00022741"/>
    </source>
</evidence>
<keyword evidence="2 7" id="KW-0812">Transmembrane</keyword>
<evidence type="ECO:0000256" key="4">
    <source>
        <dbReference type="ARBA" id="ARBA00022840"/>
    </source>
</evidence>
<organism evidence="10 12">
    <name type="scientific">Paracoccus sediminis</name>
    <dbReference type="NCBI Taxonomy" id="1214787"/>
    <lineage>
        <taxon>Bacteria</taxon>
        <taxon>Pseudomonadati</taxon>
        <taxon>Pseudomonadota</taxon>
        <taxon>Alphaproteobacteria</taxon>
        <taxon>Rhodobacterales</taxon>
        <taxon>Paracoccaceae</taxon>
        <taxon>Paracoccus</taxon>
    </lineage>
</organism>
<keyword evidence="13" id="KW-1185">Reference proteome</keyword>
<evidence type="ECO:0000313" key="10">
    <source>
        <dbReference type="EMBL" id="SNR39226.1"/>
    </source>
</evidence>
<dbReference type="InterPro" id="IPR027417">
    <property type="entry name" value="P-loop_NTPase"/>
</dbReference>
<name>A0A238VY58_9RHOB</name>
<evidence type="ECO:0000313" key="12">
    <source>
        <dbReference type="Proteomes" id="UP000198409"/>
    </source>
</evidence>
<dbReference type="EMBL" id="FZNM01000003">
    <property type="protein sequence ID" value="SNR39226.1"/>
    <property type="molecule type" value="Genomic_DNA"/>
</dbReference>
<reference evidence="11 13" key="3">
    <citation type="submission" date="2019-02" db="EMBL/GenBank/DDBJ databases">
        <authorList>
            <person name="Zhang G."/>
        </authorList>
    </citation>
    <scope>NUCLEOTIDE SEQUENCE [LARGE SCALE GENOMIC DNA]</scope>
    <source>
        <strain evidence="11 13">CMB17</strain>
    </source>
</reference>
<keyword evidence="5 7" id="KW-1133">Transmembrane helix</keyword>
<dbReference type="Pfam" id="PF00664">
    <property type="entry name" value="ABC_membrane"/>
    <property type="match status" value="1"/>
</dbReference>
<evidence type="ECO:0000313" key="13">
    <source>
        <dbReference type="Proteomes" id="UP000292859"/>
    </source>
</evidence>
<dbReference type="PROSITE" id="PS50929">
    <property type="entry name" value="ABC_TM1F"/>
    <property type="match status" value="1"/>
</dbReference>
<dbReference type="NCBIfam" id="TIGR01842">
    <property type="entry name" value="type_I_sec_PrtD"/>
    <property type="match status" value="1"/>
</dbReference>
<feature type="transmembrane region" description="Helical" evidence="7">
    <location>
        <begin position="164"/>
        <end position="183"/>
    </location>
</feature>
<keyword evidence="4 10" id="KW-0067">ATP-binding</keyword>
<feature type="transmembrane region" description="Helical" evidence="7">
    <location>
        <begin position="255"/>
        <end position="274"/>
    </location>
</feature>
<protein>
    <submittedName>
        <fullName evidence="10">ATP-binding cassette, subfamily C</fullName>
    </submittedName>
    <submittedName>
        <fullName evidence="11">Type I secretion system permease/ATPase</fullName>
    </submittedName>
</protein>
<evidence type="ECO:0000259" key="8">
    <source>
        <dbReference type="PROSITE" id="PS50893"/>
    </source>
</evidence>
<dbReference type="GO" id="GO:0005886">
    <property type="term" value="C:plasma membrane"/>
    <property type="evidence" value="ECO:0007669"/>
    <property type="project" value="UniProtKB-SubCell"/>
</dbReference>
<evidence type="ECO:0000256" key="2">
    <source>
        <dbReference type="ARBA" id="ARBA00022692"/>
    </source>
</evidence>
<dbReference type="AlphaFoldDB" id="A0A238VY58"/>
<evidence type="ECO:0000256" key="5">
    <source>
        <dbReference type="ARBA" id="ARBA00022989"/>
    </source>
</evidence>
<dbReference type="RefSeq" id="WP_089387331.1">
    <property type="nucleotide sequence ID" value="NZ_FZNM01000003.1"/>
</dbReference>
<dbReference type="InterPro" id="IPR017871">
    <property type="entry name" value="ABC_transporter-like_CS"/>
</dbReference>
<dbReference type="Proteomes" id="UP000198409">
    <property type="component" value="Unassembled WGS sequence"/>
</dbReference>
<evidence type="ECO:0000259" key="9">
    <source>
        <dbReference type="PROSITE" id="PS50929"/>
    </source>
</evidence>
<dbReference type="GO" id="GO:0015421">
    <property type="term" value="F:ABC-type oligopeptide transporter activity"/>
    <property type="evidence" value="ECO:0007669"/>
    <property type="project" value="TreeGrafter"/>
</dbReference>
<proteinExistence type="predicted"/>
<evidence type="ECO:0000256" key="1">
    <source>
        <dbReference type="ARBA" id="ARBA00004651"/>
    </source>
</evidence>
<dbReference type="InterPro" id="IPR036640">
    <property type="entry name" value="ABC1_TM_sf"/>
</dbReference>
<keyword evidence="6 7" id="KW-0472">Membrane</keyword>
<feature type="transmembrane region" description="Helical" evidence="7">
    <location>
        <begin position="62"/>
        <end position="82"/>
    </location>
</feature>
<dbReference type="SUPFAM" id="SSF52540">
    <property type="entry name" value="P-loop containing nucleoside triphosphate hydrolases"/>
    <property type="match status" value="1"/>
</dbReference>
<feature type="domain" description="ABC transmembrane type-1" evidence="9">
    <location>
        <begin position="26"/>
        <end position="305"/>
    </location>
</feature>
<reference evidence="10" key="2">
    <citation type="submission" date="2017-06" db="EMBL/GenBank/DDBJ databases">
        <authorList>
            <person name="Kim H.J."/>
            <person name="Triplett B.A."/>
        </authorList>
    </citation>
    <scope>NUCLEOTIDE SEQUENCE [LARGE SCALE GENOMIC DNA]</scope>
    <source>
        <strain evidence="10">DSM 26170</strain>
    </source>
</reference>
<dbReference type="SUPFAM" id="SSF90123">
    <property type="entry name" value="ABC transporter transmembrane region"/>
    <property type="match status" value="1"/>
</dbReference>
<dbReference type="PANTHER" id="PTHR43394">
    <property type="entry name" value="ATP-DEPENDENT PERMEASE MDL1, MITOCHONDRIAL"/>
    <property type="match status" value="1"/>
</dbReference>
<dbReference type="InterPro" id="IPR010128">
    <property type="entry name" value="ATPase_T1SS_PrtD-like"/>
</dbReference>
<comment type="subcellular location">
    <subcellularLocation>
        <location evidence="1">Cell membrane</location>
        <topology evidence="1">Multi-pass membrane protein</topology>
    </subcellularLocation>
</comment>
<feature type="transmembrane region" description="Helical" evidence="7">
    <location>
        <begin position="133"/>
        <end position="158"/>
    </location>
</feature>
<dbReference type="Gene3D" id="1.20.1560.10">
    <property type="entry name" value="ABC transporter type 1, transmembrane domain"/>
    <property type="match status" value="1"/>
</dbReference>
<dbReference type="SMART" id="SM00382">
    <property type="entry name" value="AAA"/>
    <property type="match status" value="1"/>
</dbReference>
<accession>A0A238VY58</accession>
<dbReference type="InterPro" id="IPR003439">
    <property type="entry name" value="ABC_transporter-like_ATP-bd"/>
</dbReference>
<dbReference type="PROSITE" id="PS00211">
    <property type="entry name" value="ABC_TRANSPORTER_1"/>
    <property type="match status" value="1"/>
</dbReference>
<reference evidence="12" key="1">
    <citation type="submission" date="2017-06" db="EMBL/GenBank/DDBJ databases">
        <authorList>
            <person name="Varghese N."/>
            <person name="Submissions S."/>
        </authorList>
    </citation>
    <scope>NUCLEOTIDE SEQUENCE [LARGE SCALE GENOMIC DNA]</scope>
    <source>
        <strain evidence="12">DSM 26170</strain>
    </source>
</reference>
<dbReference type="GO" id="GO:0005524">
    <property type="term" value="F:ATP binding"/>
    <property type="evidence" value="ECO:0007669"/>
    <property type="project" value="UniProtKB-KW"/>
</dbReference>
<feature type="transmembrane region" description="Helical" evidence="7">
    <location>
        <begin position="21"/>
        <end position="42"/>
    </location>
</feature>
<evidence type="ECO:0000256" key="7">
    <source>
        <dbReference type="SAM" id="Phobius"/>
    </source>
</evidence>
<dbReference type="InterPro" id="IPR011527">
    <property type="entry name" value="ABC1_TM_dom"/>
</dbReference>
<dbReference type="InterPro" id="IPR039421">
    <property type="entry name" value="Type_1_exporter"/>
</dbReference>